<dbReference type="Proteomes" id="UP001620514">
    <property type="component" value="Unassembled WGS sequence"/>
</dbReference>
<comment type="caution">
    <text evidence="1">The sequence shown here is derived from an EMBL/GenBank/DDBJ whole genome shotgun (WGS) entry which is preliminary data.</text>
</comment>
<gene>
    <name evidence="1" type="ORF">ABH943_002195</name>
</gene>
<dbReference type="EMBL" id="JBIYDN010000005">
    <property type="protein sequence ID" value="MFK4442180.1"/>
    <property type="molecule type" value="Genomic_DNA"/>
</dbReference>
<reference evidence="1 2" key="1">
    <citation type="submission" date="2024-11" db="EMBL/GenBank/DDBJ databases">
        <title>Using genomics to understand microbial adaptation to soil warming.</title>
        <authorList>
            <person name="Deangelis K.M. PhD."/>
        </authorList>
    </citation>
    <scope>NUCLEOTIDE SEQUENCE [LARGE SCALE GENOMIC DNA]</scope>
    <source>
        <strain evidence="1 2">GAS97</strain>
    </source>
</reference>
<protein>
    <submittedName>
        <fullName evidence="1">Uncharacterized protein</fullName>
    </submittedName>
</protein>
<accession>A0ABW8MHJ9</accession>
<evidence type="ECO:0000313" key="1">
    <source>
        <dbReference type="EMBL" id="MFK4442180.1"/>
    </source>
</evidence>
<keyword evidence="2" id="KW-1185">Reference proteome</keyword>
<dbReference type="Pfam" id="PF10009">
    <property type="entry name" value="DUF2252"/>
    <property type="match status" value="1"/>
</dbReference>
<sequence length="88" mass="10226">MQEYARYSALELWYERITFDRMLETAVTPERRRTLRKGMEKAASRTHDSMLEKVAEFSGETGSWTLRDMPPGMFHVHGANALFEPGDE</sequence>
<evidence type="ECO:0000313" key="2">
    <source>
        <dbReference type="Proteomes" id="UP001620514"/>
    </source>
</evidence>
<dbReference type="InterPro" id="IPR018721">
    <property type="entry name" value="DUF2252"/>
</dbReference>
<proteinExistence type="predicted"/>
<organism evidence="1 2">
    <name type="scientific">Caballeronia udeis</name>
    <dbReference type="NCBI Taxonomy" id="1232866"/>
    <lineage>
        <taxon>Bacteria</taxon>
        <taxon>Pseudomonadati</taxon>
        <taxon>Pseudomonadota</taxon>
        <taxon>Betaproteobacteria</taxon>
        <taxon>Burkholderiales</taxon>
        <taxon>Burkholderiaceae</taxon>
        <taxon>Caballeronia</taxon>
    </lineage>
</organism>
<name>A0ABW8MHJ9_9BURK</name>